<accession>A0A398CUC3</accession>
<dbReference type="RefSeq" id="WP_119089000.1">
    <property type="nucleotide sequence ID" value="NZ_QXIS01000020.1"/>
</dbReference>
<organism evidence="2 3">
    <name type="scientific">Candidatus Cryosericum terrychapinii</name>
    <dbReference type="NCBI Taxonomy" id="2290919"/>
    <lineage>
        <taxon>Bacteria</taxon>
        <taxon>Pseudomonadati</taxon>
        <taxon>Caldisericota/Cryosericota group</taxon>
        <taxon>Candidatus Cryosericota</taxon>
        <taxon>Candidatus Cryosericia</taxon>
        <taxon>Candidatus Cryosericales</taxon>
        <taxon>Candidatus Cryosericaceae</taxon>
        <taxon>Candidatus Cryosericum</taxon>
    </lineage>
</organism>
<dbReference type="Proteomes" id="UP000266328">
    <property type="component" value="Unassembled WGS sequence"/>
</dbReference>
<dbReference type="Pfam" id="PF03780">
    <property type="entry name" value="Asp23"/>
    <property type="match status" value="1"/>
</dbReference>
<dbReference type="AlphaFoldDB" id="A0A398CUC3"/>
<evidence type="ECO:0000313" key="3">
    <source>
        <dbReference type="Proteomes" id="UP000266328"/>
    </source>
</evidence>
<proteinExistence type="inferred from homology"/>
<dbReference type="PANTHER" id="PTHR34297:SF2">
    <property type="entry name" value="ASP23_GLS24 FAMILY ENVELOPE STRESS RESPONSE PROTEIN"/>
    <property type="match status" value="1"/>
</dbReference>
<dbReference type="EMBL" id="QXIS01000020">
    <property type="protein sequence ID" value="RIE06225.1"/>
    <property type="molecule type" value="Genomic_DNA"/>
</dbReference>
<keyword evidence="3" id="KW-1185">Reference proteome</keyword>
<evidence type="ECO:0000256" key="1">
    <source>
        <dbReference type="ARBA" id="ARBA00005721"/>
    </source>
</evidence>
<comment type="similarity">
    <text evidence="1">Belongs to the asp23 family.</text>
</comment>
<reference evidence="2 3" key="1">
    <citation type="submission" date="2018-09" db="EMBL/GenBank/DDBJ databases">
        <title>Discovery and Ecogenomic Context for Candidatus Cryosericales, a Global Caldiserica Order Active in Thawing Permafrost.</title>
        <authorList>
            <person name="Martinez M.A."/>
            <person name="Woodcroft B.J."/>
            <person name="Ignacio Espinoza J.C."/>
            <person name="Zayed A."/>
            <person name="Singleton C.M."/>
            <person name="Boyd J."/>
            <person name="Li Y.-F."/>
            <person name="Purvine S."/>
            <person name="Maughan H."/>
            <person name="Hodgkins S.B."/>
            <person name="Anderson D."/>
            <person name="Sederholm M."/>
            <person name="Temperton B."/>
            <person name="Saleska S.R."/>
            <person name="Tyson G.W."/>
            <person name="Rich V.I."/>
        </authorList>
    </citation>
    <scope>NUCLEOTIDE SEQUENCE [LARGE SCALE GENOMIC DNA]</scope>
    <source>
        <strain evidence="2 3">SMC7</strain>
    </source>
</reference>
<comment type="caution">
    <text evidence="2">The sequence shown here is derived from an EMBL/GenBank/DDBJ whole genome shotgun (WGS) entry which is preliminary data.</text>
</comment>
<dbReference type="OrthoDB" id="9791482at2"/>
<name>A0A398CUC3_9BACT</name>
<evidence type="ECO:0000313" key="2">
    <source>
        <dbReference type="EMBL" id="RIE06225.1"/>
    </source>
</evidence>
<dbReference type="PANTHER" id="PTHR34297">
    <property type="entry name" value="HYPOTHETICAL CYTOSOLIC PROTEIN-RELATED"/>
    <property type="match status" value="1"/>
</dbReference>
<protein>
    <submittedName>
        <fullName evidence="2">Asp23/Gls24 family envelope stress response protein</fullName>
    </submittedName>
</protein>
<sequence length="120" mass="13383">MTDIKGNVVLSRNAMEEILRLATLNVYGVTGLAPVTFAERFTRALALPSRPKGVDAQIRKDGTIVVTVHVRLQYGVRVSEVARTIASQVRYVFCSMTGIAQERVELNVVVWSIRVEHENE</sequence>
<gene>
    <name evidence="2" type="ORF">SMC7_03610</name>
</gene>
<dbReference type="InterPro" id="IPR005531">
    <property type="entry name" value="Asp23"/>
</dbReference>